<protein>
    <submittedName>
        <fullName evidence="2">Hypothetical_protein</fullName>
    </submittedName>
</protein>
<reference evidence="2 3" key="2">
    <citation type="submission" date="2024-07" db="EMBL/GenBank/DDBJ databases">
        <authorList>
            <person name="Akdeniz Z."/>
        </authorList>
    </citation>
    <scope>NUCLEOTIDE SEQUENCE [LARGE SCALE GENOMIC DNA]</scope>
</reference>
<sequence length="115" mass="13611">MPFGFTVQLFTKIYDGFADIMFLNDVQYYVKDNDYRDCTQMSSLRYSLIKVMYCVTSSVTGSQIYDKYSSKISQDPFQQIFWAIAYNSSRCDQVSIYMVWTCITDLFFINPYHSF</sequence>
<keyword evidence="3" id="KW-1185">Reference proteome</keyword>
<gene>
    <name evidence="1" type="ORF">HINF_LOCUS49607</name>
    <name evidence="2" type="ORF">HINF_LOCUS79201</name>
</gene>
<organism evidence="1">
    <name type="scientific">Hexamita inflata</name>
    <dbReference type="NCBI Taxonomy" id="28002"/>
    <lineage>
        <taxon>Eukaryota</taxon>
        <taxon>Metamonada</taxon>
        <taxon>Diplomonadida</taxon>
        <taxon>Hexamitidae</taxon>
        <taxon>Hexamitinae</taxon>
        <taxon>Hexamita</taxon>
    </lineage>
</organism>
<evidence type="ECO:0000313" key="3">
    <source>
        <dbReference type="Proteomes" id="UP001642409"/>
    </source>
</evidence>
<accession>A0AA86URI6</accession>
<dbReference type="AlphaFoldDB" id="A0AA86URI6"/>
<evidence type="ECO:0000313" key="1">
    <source>
        <dbReference type="EMBL" id="CAI9961962.1"/>
    </source>
</evidence>
<dbReference type="EMBL" id="CAXDID020001091">
    <property type="protein sequence ID" value="CAL6116805.1"/>
    <property type="molecule type" value="Genomic_DNA"/>
</dbReference>
<reference evidence="1" key="1">
    <citation type="submission" date="2023-06" db="EMBL/GenBank/DDBJ databases">
        <authorList>
            <person name="Kurt Z."/>
        </authorList>
    </citation>
    <scope>NUCLEOTIDE SEQUENCE</scope>
</reference>
<evidence type="ECO:0000313" key="2">
    <source>
        <dbReference type="EMBL" id="CAL6116805.1"/>
    </source>
</evidence>
<comment type="caution">
    <text evidence="1">The sequence shown here is derived from an EMBL/GenBank/DDBJ whole genome shotgun (WGS) entry which is preliminary data.</text>
</comment>
<name>A0AA86URI6_9EUKA</name>
<dbReference type="Proteomes" id="UP001642409">
    <property type="component" value="Unassembled WGS sequence"/>
</dbReference>
<proteinExistence type="predicted"/>
<dbReference type="EMBL" id="CATOUU010000951">
    <property type="protein sequence ID" value="CAI9961962.1"/>
    <property type="molecule type" value="Genomic_DNA"/>
</dbReference>